<comment type="caution">
    <text evidence="3">The sequence shown here is derived from an EMBL/GenBank/DDBJ whole genome shotgun (WGS) entry which is preliminary data.</text>
</comment>
<dbReference type="InterPro" id="IPR004045">
    <property type="entry name" value="Glutathione_S-Trfase_N"/>
</dbReference>
<dbReference type="InterPro" id="IPR050983">
    <property type="entry name" value="GST_Omega/HSP26"/>
</dbReference>
<dbReference type="Pfam" id="PF16865">
    <property type="entry name" value="GST_C_5"/>
    <property type="match status" value="1"/>
</dbReference>
<evidence type="ECO:0000256" key="1">
    <source>
        <dbReference type="SAM" id="MobiDB-lite"/>
    </source>
</evidence>
<evidence type="ECO:0000313" key="3">
    <source>
        <dbReference type="EMBL" id="TPX64507.1"/>
    </source>
</evidence>
<feature type="region of interest" description="Disordered" evidence="1">
    <location>
        <begin position="399"/>
        <end position="426"/>
    </location>
</feature>
<dbReference type="InterPro" id="IPR036282">
    <property type="entry name" value="Glutathione-S-Trfase_C_sf"/>
</dbReference>
<dbReference type="PANTHER" id="PTHR43968">
    <property type="match status" value="1"/>
</dbReference>
<dbReference type="InterPro" id="IPR041695">
    <property type="entry name" value="GST_C_5"/>
</dbReference>
<feature type="compositionally biased region" description="Polar residues" evidence="1">
    <location>
        <begin position="413"/>
        <end position="426"/>
    </location>
</feature>
<organism evidence="3 4">
    <name type="scientific">Chytriomyces confervae</name>
    <dbReference type="NCBI Taxonomy" id="246404"/>
    <lineage>
        <taxon>Eukaryota</taxon>
        <taxon>Fungi</taxon>
        <taxon>Fungi incertae sedis</taxon>
        <taxon>Chytridiomycota</taxon>
        <taxon>Chytridiomycota incertae sedis</taxon>
        <taxon>Chytridiomycetes</taxon>
        <taxon>Chytridiales</taxon>
        <taxon>Chytriomycetaceae</taxon>
        <taxon>Chytriomyces</taxon>
    </lineage>
</organism>
<sequence>MRSLILSTIPDTPGLDWDTLKALSAPTHPIDPANGPANAQSYLRLFGQSEKDVQVTLFRDLFAWCPYCHKVWLFLEEKKIPYRVQKVSMFCYGEKEAWYKKIVPSGMLPAIEIKGSIVTESDTIISRLEQEYGPLGPFPLMHPQLLSLRRLERSFFQAWCGWLCYKDDVRESSKAEFVAVLSELDNILSQSPGPFFQSEFSNMDTLFAPFFERAHASLYYYKGFDMFGDELNFPHLRAWNAAMQARETVRLIRADFFTHVHDLPPQLGGCVETGSAVQKACKQMVNKGPWSDLPDAVITDGIEDDLRKEAVRRVVKHKDAIKAVNPDQSNKQENFDVSLRIALSNLLRGSDYLPPLSGAGLGLRHLRNQISSPRDMSAGAANLLRQALERTAALDLSGGEPAALPVKHRRDQNSQPFQRTISSSVM</sequence>
<dbReference type="PROSITE" id="PS50404">
    <property type="entry name" value="GST_NTER"/>
    <property type="match status" value="1"/>
</dbReference>
<evidence type="ECO:0000313" key="4">
    <source>
        <dbReference type="Proteomes" id="UP000320333"/>
    </source>
</evidence>
<dbReference type="Gene3D" id="3.40.30.10">
    <property type="entry name" value="Glutaredoxin"/>
    <property type="match status" value="1"/>
</dbReference>
<dbReference type="Pfam" id="PF13409">
    <property type="entry name" value="GST_N_2"/>
    <property type="match status" value="1"/>
</dbReference>
<dbReference type="CDD" id="cd00570">
    <property type="entry name" value="GST_N_family"/>
    <property type="match status" value="1"/>
</dbReference>
<dbReference type="STRING" id="246404.A0A507EME7"/>
<proteinExistence type="predicted"/>
<dbReference type="OrthoDB" id="4951845at2759"/>
<feature type="domain" description="GST N-terminal" evidence="2">
    <location>
        <begin position="55"/>
        <end position="136"/>
    </location>
</feature>
<dbReference type="AlphaFoldDB" id="A0A507EME7"/>
<dbReference type="PANTHER" id="PTHR43968:SF14">
    <property type="entry name" value="GLUTATHIONE S-TRANSFERASE"/>
    <property type="match status" value="1"/>
</dbReference>
<keyword evidence="4" id="KW-1185">Reference proteome</keyword>
<protein>
    <recommendedName>
        <fullName evidence="2">GST N-terminal domain-containing protein</fullName>
    </recommendedName>
</protein>
<dbReference type="InterPro" id="IPR040079">
    <property type="entry name" value="Glutathione_S-Trfase"/>
</dbReference>
<dbReference type="SUPFAM" id="SSF52833">
    <property type="entry name" value="Thioredoxin-like"/>
    <property type="match status" value="1"/>
</dbReference>
<dbReference type="GO" id="GO:0005737">
    <property type="term" value="C:cytoplasm"/>
    <property type="evidence" value="ECO:0007669"/>
    <property type="project" value="TreeGrafter"/>
</dbReference>
<name>A0A507EME7_9FUNG</name>
<accession>A0A507EME7</accession>
<dbReference type="InterPro" id="IPR036249">
    <property type="entry name" value="Thioredoxin-like_sf"/>
</dbReference>
<dbReference type="SUPFAM" id="SSF47616">
    <property type="entry name" value="GST C-terminal domain-like"/>
    <property type="match status" value="1"/>
</dbReference>
<dbReference type="Gene3D" id="1.20.1050.10">
    <property type="match status" value="1"/>
</dbReference>
<dbReference type="Proteomes" id="UP000320333">
    <property type="component" value="Unassembled WGS sequence"/>
</dbReference>
<gene>
    <name evidence="3" type="ORF">CcCBS67573_g08400</name>
</gene>
<reference evidence="3 4" key="1">
    <citation type="journal article" date="2019" name="Sci. Rep.">
        <title>Comparative genomics of chytrid fungi reveal insights into the obligate biotrophic and pathogenic lifestyle of Synchytrium endobioticum.</title>
        <authorList>
            <person name="van de Vossenberg B.T.L.H."/>
            <person name="Warris S."/>
            <person name="Nguyen H.D.T."/>
            <person name="van Gent-Pelzer M.P.E."/>
            <person name="Joly D.L."/>
            <person name="van de Geest H.C."/>
            <person name="Bonants P.J.M."/>
            <person name="Smith D.S."/>
            <person name="Levesque C.A."/>
            <person name="van der Lee T.A.J."/>
        </authorList>
    </citation>
    <scope>NUCLEOTIDE SEQUENCE [LARGE SCALE GENOMIC DNA]</scope>
    <source>
        <strain evidence="3 4">CBS 675.73</strain>
    </source>
</reference>
<evidence type="ECO:0000259" key="2">
    <source>
        <dbReference type="PROSITE" id="PS50404"/>
    </source>
</evidence>
<dbReference type="SFLD" id="SFLDS00019">
    <property type="entry name" value="Glutathione_Transferase_(cytos"/>
    <property type="match status" value="1"/>
</dbReference>
<dbReference type="EMBL" id="QEAP01000543">
    <property type="protein sequence ID" value="TPX64507.1"/>
    <property type="molecule type" value="Genomic_DNA"/>
</dbReference>